<organism evidence="2 3">
    <name type="scientific">Trypanosoma rangeli</name>
    <dbReference type="NCBI Taxonomy" id="5698"/>
    <lineage>
        <taxon>Eukaryota</taxon>
        <taxon>Discoba</taxon>
        <taxon>Euglenozoa</taxon>
        <taxon>Kinetoplastea</taxon>
        <taxon>Metakinetoplastina</taxon>
        <taxon>Trypanosomatida</taxon>
        <taxon>Trypanosomatidae</taxon>
        <taxon>Trypanosoma</taxon>
        <taxon>Herpetosoma</taxon>
    </lineage>
</organism>
<dbReference type="EMBL" id="MKGL01000391">
    <property type="protein sequence ID" value="RNE99378.1"/>
    <property type="molecule type" value="Genomic_DNA"/>
</dbReference>
<dbReference type="AlphaFoldDB" id="A0A3R7JZK2"/>
<name>A0A3R7JZK2_TRYRA</name>
<evidence type="ECO:0000313" key="2">
    <source>
        <dbReference type="EMBL" id="RNE99378.1"/>
    </source>
</evidence>
<evidence type="ECO:0000256" key="1">
    <source>
        <dbReference type="SAM" id="SignalP"/>
    </source>
</evidence>
<dbReference type="GeneID" id="40332313"/>
<evidence type="ECO:0008006" key="4">
    <source>
        <dbReference type="Google" id="ProtNLM"/>
    </source>
</evidence>
<keyword evidence="3" id="KW-1185">Reference proteome</keyword>
<gene>
    <name evidence="2" type="ORF">TraAM80_08380</name>
</gene>
<reference evidence="2 3" key="1">
    <citation type="journal article" date="2018" name="BMC Genomics">
        <title>Genomic comparison of Trypanosoma conorhini and Trypanosoma rangeli to Trypanosoma cruzi strains of high and low virulence.</title>
        <authorList>
            <person name="Bradwell K.R."/>
            <person name="Koparde V.N."/>
            <person name="Matveyev A.V."/>
            <person name="Serrano M.G."/>
            <person name="Alves J.M."/>
            <person name="Parikh H."/>
            <person name="Huang B."/>
            <person name="Lee V."/>
            <person name="Espinosa-Alvarez O."/>
            <person name="Ortiz P.A."/>
            <person name="Costa-Martins A.G."/>
            <person name="Teixeira M.M."/>
            <person name="Buck G.A."/>
        </authorList>
    </citation>
    <scope>NUCLEOTIDE SEQUENCE [LARGE SCALE GENOMIC DNA]</scope>
    <source>
        <strain evidence="2 3">AM80</strain>
    </source>
</reference>
<accession>A0A3R7JZK2</accession>
<evidence type="ECO:0000313" key="3">
    <source>
        <dbReference type="Proteomes" id="UP000283634"/>
    </source>
</evidence>
<dbReference type="Proteomes" id="UP000283634">
    <property type="component" value="Unassembled WGS sequence"/>
</dbReference>
<keyword evidence="1" id="KW-0732">Signal</keyword>
<protein>
    <recommendedName>
        <fullName evidence="4">Surface protein TolT</fullName>
    </recommendedName>
</protein>
<comment type="caution">
    <text evidence="2">The sequence shown here is derived from an EMBL/GenBank/DDBJ whole genome shotgun (WGS) entry which is preliminary data.</text>
</comment>
<proteinExistence type="predicted"/>
<feature type="signal peptide" evidence="1">
    <location>
        <begin position="1"/>
        <end position="25"/>
    </location>
</feature>
<dbReference type="RefSeq" id="XP_029235167.1">
    <property type="nucleotide sequence ID" value="XM_029385132.1"/>
</dbReference>
<feature type="chain" id="PRO_5018669142" description="Surface protein TolT" evidence="1">
    <location>
        <begin position="26"/>
        <end position="287"/>
    </location>
</feature>
<sequence>MMMMRRSLGALLVLAVCCCCSLVTAEQKTSVGKGSAALELPPDVKELLGGALNTAMRAKREFCERTRHCVEKKDVRQDELETRGVLKRLDTVVVAFINALKEEWGRDRRRKTDSSSAEAAALASETASLNAARNAVRILQSGGEGGSTNKEVLRQAAEQAAIALEEAQKSLLYAEKVAREQGTSEATERAKAVQNVARNVDMSLTSLLQKLEKGTLKGSDMGGRRDALMSNDAQGAGGAARFRNGNSVNVTKKLQELASAVDGSVPPRLCLPVWLLLMMGVVACAAV</sequence>